<dbReference type="Pfam" id="PF02771">
    <property type="entry name" value="Acyl-CoA_dh_N"/>
    <property type="match status" value="1"/>
</dbReference>
<feature type="compositionally biased region" description="Low complexity" evidence="1">
    <location>
        <begin position="8"/>
        <end position="25"/>
    </location>
</feature>
<dbReference type="OrthoDB" id="435240at2759"/>
<evidence type="ECO:0000259" key="3">
    <source>
        <dbReference type="Pfam" id="PF02771"/>
    </source>
</evidence>
<dbReference type="InterPro" id="IPR045008">
    <property type="entry name" value="ACX4-like"/>
</dbReference>
<evidence type="ECO:0000256" key="1">
    <source>
        <dbReference type="SAM" id="MobiDB-lite"/>
    </source>
</evidence>
<dbReference type="InterPro" id="IPR006091">
    <property type="entry name" value="Acyl-CoA_Oxase/DH_mid-dom"/>
</dbReference>
<dbReference type="Gene3D" id="2.40.110.10">
    <property type="entry name" value="Butyryl-CoA Dehydrogenase, subunit A, domain 2"/>
    <property type="match status" value="1"/>
</dbReference>
<sequence>MNAATKEQQLQQQQQQQQQQQPLQQRRAAAKTAAEPSAMKTPKVIDSLSFLELSRDLTEKEEQLRLHVRNICETRVAPIAAEMWERGEFDRRLIDACKAIGPAGLQIKGYGCAGLTNTEACLTAIEMSRVDASFFTFAVVHSALSMKTIDAAGSPAQKQYWLPLMARWEKIGCFALTEAAFGSDAAHIQTKAKKIKGGFTLNGSKRWIGNATYCDVAVIWARDEDTNLIEAFLV</sequence>
<name>U6GPW7_EIMAC</name>
<dbReference type="InterPro" id="IPR009100">
    <property type="entry name" value="AcylCoA_DH/oxidase_NM_dom_sf"/>
</dbReference>
<dbReference type="Gene3D" id="1.10.540.10">
    <property type="entry name" value="Acyl-CoA dehydrogenase/oxidase, N-terminal domain"/>
    <property type="match status" value="1"/>
</dbReference>
<dbReference type="GO" id="GO:0050660">
    <property type="term" value="F:flavin adenine dinucleotide binding"/>
    <property type="evidence" value="ECO:0007669"/>
    <property type="project" value="InterPro"/>
</dbReference>
<protein>
    <submittedName>
        <fullName evidence="4">Acyl-CoA dehydrogenase, putative</fullName>
    </submittedName>
</protein>
<dbReference type="VEuPathDB" id="ToxoDB:EAH_00054130"/>
<dbReference type="GO" id="GO:0003995">
    <property type="term" value="F:acyl-CoA dehydrogenase activity"/>
    <property type="evidence" value="ECO:0007669"/>
    <property type="project" value="InterPro"/>
</dbReference>
<dbReference type="InterPro" id="IPR013786">
    <property type="entry name" value="AcylCoA_DH/ox_N"/>
</dbReference>
<dbReference type="EMBL" id="HG671274">
    <property type="protein sequence ID" value="CDI80644.1"/>
    <property type="molecule type" value="Genomic_DNA"/>
</dbReference>
<feature type="non-terminal residue" evidence="4">
    <location>
        <position position="234"/>
    </location>
</feature>
<dbReference type="GO" id="GO:0005777">
    <property type="term" value="C:peroxisome"/>
    <property type="evidence" value="ECO:0007669"/>
    <property type="project" value="TreeGrafter"/>
</dbReference>
<feature type="region of interest" description="Disordered" evidence="1">
    <location>
        <begin position="1"/>
        <end position="39"/>
    </location>
</feature>
<dbReference type="RefSeq" id="XP_013249419.1">
    <property type="nucleotide sequence ID" value="XM_013393965.1"/>
</dbReference>
<dbReference type="InterPro" id="IPR037069">
    <property type="entry name" value="AcylCoA_DH/ox_N_sf"/>
</dbReference>
<gene>
    <name evidence="4" type="ORF">EAH_00054130</name>
</gene>
<proteinExistence type="predicted"/>
<evidence type="ECO:0000259" key="2">
    <source>
        <dbReference type="Pfam" id="PF02770"/>
    </source>
</evidence>
<dbReference type="PANTHER" id="PTHR43188">
    <property type="entry name" value="ACYL-COENZYME A OXIDASE"/>
    <property type="match status" value="1"/>
</dbReference>
<dbReference type="PANTHER" id="PTHR43188:SF1">
    <property type="entry name" value="ACYL-COA DEHYDROGENASE"/>
    <property type="match status" value="1"/>
</dbReference>
<reference evidence="4" key="1">
    <citation type="submission" date="2013-10" db="EMBL/GenBank/DDBJ databases">
        <title>Genomic analysis of the causative agents of coccidiosis in chickens.</title>
        <authorList>
            <person name="Reid A.J."/>
            <person name="Blake D."/>
            <person name="Billington K."/>
            <person name="Browne H."/>
            <person name="Dunn M."/>
            <person name="Hung S."/>
            <person name="Kawahara F."/>
            <person name="Miranda-Saavedra D."/>
            <person name="Mourier T."/>
            <person name="Nagra H."/>
            <person name="Otto T.D."/>
            <person name="Rawlings N."/>
            <person name="Sanchez A."/>
            <person name="Sanders M."/>
            <person name="Subramaniam C."/>
            <person name="Tay Y."/>
            <person name="Dear P."/>
            <person name="Doerig C."/>
            <person name="Gruber A."/>
            <person name="Parkinson J."/>
            <person name="Shirley M."/>
            <person name="Wan K.L."/>
            <person name="Berriman M."/>
            <person name="Tomley F."/>
            <person name="Pain A."/>
        </authorList>
    </citation>
    <scope>NUCLEOTIDE SEQUENCE</scope>
    <source>
        <strain evidence="4">Houghton</strain>
    </source>
</reference>
<organism evidence="4 5">
    <name type="scientific">Eimeria acervulina</name>
    <name type="common">Coccidian parasite</name>
    <dbReference type="NCBI Taxonomy" id="5801"/>
    <lineage>
        <taxon>Eukaryota</taxon>
        <taxon>Sar</taxon>
        <taxon>Alveolata</taxon>
        <taxon>Apicomplexa</taxon>
        <taxon>Conoidasida</taxon>
        <taxon>Coccidia</taxon>
        <taxon>Eucoccidiorida</taxon>
        <taxon>Eimeriorina</taxon>
        <taxon>Eimeriidae</taxon>
        <taxon>Eimeria</taxon>
    </lineage>
</organism>
<dbReference type="GeneID" id="25273483"/>
<dbReference type="SUPFAM" id="SSF56645">
    <property type="entry name" value="Acyl-CoA dehydrogenase NM domain-like"/>
    <property type="match status" value="1"/>
</dbReference>
<dbReference type="GO" id="GO:0006635">
    <property type="term" value="P:fatty acid beta-oxidation"/>
    <property type="evidence" value="ECO:0007669"/>
    <property type="project" value="InterPro"/>
</dbReference>
<dbReference type="AlphaFoldDB" id="U6GPW7"/>
<evidence type="ECO:0000313" key="4">
    <source>
        <dbReference type="EMBL" id="CDI80644.1"/>
    </source>
</evidence>
<dbReference type="OMA" id="MEIARID"/>
<feature type="domain" description="Acyl-CoA oxidase/dehydrogenase middle" evidence="2">
    <location>
        <begin position="173"/>
        <end position="233"/>
    </location>
</feature>
<keyword evidence="5" id="KW-1185">Reference proteome</keyword>
<dbReference type="InterPro" id="IPR046373">
    <property type="entry name" value="Acyl-CoA_Oxase/DH_mid-dom_sf"/>
</dbReference>
<dbReference type="Proteomes" id="UP000018050">
    <property type="component" value="Unassembled WGS sequence"/>
</dbReference>
<reference evidence="4" key="2">
    <citation type="submission" date="2013-10" db="EMBL/GenBank/DDBJ databases">
        <authorList>
            <person name="Aslett M."/>
        </authorList>
    </citation>
    <scope>NUCLEOTIDE SEQUENCE</scope>
    <source>
        <strain evidence="4">Houghton</strain>
    </source>
</reference>
<accession>U6GPW7</accession>
<evidence type="ECO:0000313" key="5">
    <source>
        <dbReference type="Proteomes" id="UP000018050"/>
    </source>
</evidence>
<dbReference type="Pfam" id="PF02770">
    <property type="entry name" value="Acyl-CoA_dh_M"/>
    <property type="match status" value="1"/>
</dbReference>
<feature type="domain" description="Acyl-CoA dehydrogenase/oxidase N-terminal" evidence="3">
    <location>
        <begin position="58"/>
        <end position="167"/>
    </location>
</feature>